<name>A0A0F9CKY8_9ZZZZ</name>
<organism evidence="1">
    <name type="scientific">marine sediment metagenome</name>
    <dbReference type="NCBI Taxonomy" id="412755"/>
    <lineage>
        <taxon>unclassified sequences</taxon>
        <taxon>metagenomes</taxon>
        <taxon>ecological metagenomes</taxon>
    </lineage>
</organism>
<sequence length="54" mass="6265">MKDMENYIIEIVKQTGLSKTEIQEMVYERQSKSIKVISEKSALFLVAKELCVEL</sequence>
<gene>
    <name evidence="1" type="ORF">LCGC14_2312020</name>
</gene>
<evidence type="ECO:0000313" key="1">
    <source>
        <dbReference type="EMBL" id="KKL49789.1"/>
    </source>
</evidence>
<reference evidence="1" key="1">
    <citation type="journal article" date="2015" name="Nature">
        <title>Complex archaea that bridge the gap between prokaryotes and eukaryotes.</title>
        <authorList>
            <person name="Spang A."/>
            <person name="Saw J.H."/>
            <person name="Jorgensen S.L."/>
            <person name="Zaremba-Niedzwiedzka K."/>
            <person name="Martijn J."/>
            <person name="Lind A.E."/>
            <person name="van Eijk R."/>
            <person name="Schleper C."/>
            <person name="Guy L."/>
            <person name="Ettema T.J."/>
        </authorList>
    </citation>
    <scope>NUCLEOTIDE SEQUENCE</scope>
</reference>
<accession>A0A0F9CKY8</accession>
<dbReference type="EMBL" id="LAZR01032835">
    <property type="protein sequence ID" value="KKL49789.1"/>
    <property type="molecule type" value="Genomic_DNA"/>
</dbReference>
<comment type="caution">
    <text evidence="1">The sequence shown here is derived from an EMBL/GenBank/DDBJ whole genome shotgun (WGS) entry which is preliminary data.</text>
</comment>
<dbReference type="AlphaFoldDB" id="A0A0F9CKY8"/>
<protein>
    <submittedName>
        <fullName evidence="1">Uncharacterized protein</fullName>
    </submittedName>
</protein>
<proteinExistence type="predicted"/>